<feature type="region of interest" description="Disordered" evidence="1">
    <location>
        <begin position="1"/>
        <end position="64"/>
    </location>
</feature>
<organism evidence="2 3">
    <name type="scientific">Portunus trituberculatus</name>
    <name type="common">Swimming crab</name>
    <name type="synonym">Neptunus trituberculatus</name>
    <dbReference type="NCBI Taxonomy" id="210409"/>
    <lineage>
        <taxon>Eukaryota</taxon>
        <taxon>Metazoa</taxon>
        <taxon>Ecdysozoa</taxon>
        <taxon>Arthropoda</taxon>
        <taxon>Crustacea</taxon>
        <taxon>Multicrustacea</taxon>
        <taxon>Malacostraca</taxon>
        <taxon>Eumalacostraca</taxon>
        <taxon>Eucarida</taxon>
        <taxon>Decapoda</taxon>
        <taxon>Pleocyemata</taxon>
        <taxon>Brachyura</taxon>
        <taxon>Eubrachyura</taxon>
        <taxon>Portunoidea</taxon>
        <taxon>Portunidae</taxon>
        <taxon>Portuninae</taxon>
        <taxon>Portunus</taxon>
    </lineage>
</organism>
<gene>
    <name evidence="2" type="ORF">E2C01_004500</name>
</gene>
<name>A0A5B7CT54_PORTR</name>
<feature type="compositionally biased region" description="Polar residues" evidence="1">
    <location>
        <begin position="54"/>
        <end position="64"/>
    </location>
</feature>
<sequence length="64" mass="6870">MSVLTTSSRRQAAVAGPGSLWLALHHPGDPRPRDGQTSVGQTSITYRRPLRIQDQVTSSVRASG</sequence>
<dbReference type="EMBL" id="VSRR010000183">
    <property type="protein sequence ID" value="MPC11824.1"/>
    <property type="molecule type" value="Genomic_DNA"/>
</dbReference>
<proteinExistence type="predicted"/>
<evidence type="ECO:0000256" key="1">
    <source>
        <dbReference type="SAM" id="MobiDB-lite"/>
    </source>
</evidence>
<reference evidence="2 3" key="1">
    <citation type="submission" date="2019-05" db="EMBL/GenBank/DDBJ databases">
        <title>Another draft genome of Portunus trituberculatus and its Hox gene families provides insights of decapod evolution.</title>
        <authorList>
            <person name="Jeong J.-H."/>
            <person name="Song I."/>
            <person name="Kim S."/>
            <person name="Choi T."/>
            <person name="Kim D."/>
            <person name="Ryu S."/>
            <person name="Kim W."/>
        </authorList>
    </citation>
    <scope>NUCLEOTIDE SEQUENCE [LARGE SCALE GENOMIC DNA]</scope>
    <source>
        <tissue evidence="2">Muscle</tissue>
    </source>
</reference>
<keyword evidence="3" id="KW-1185">Reference proteome</keyword>
<protein>
    <submittedName>
        <fullName evidence="2">Uncharacterized protein</fullName>
    </submittedName>
</protein>
<evidence type="ECO:0000313" key="3">
    <source>
        <dbReference type="Proteomes" id="UP000324222"/>
    </source>
</evidence>
<comment type="caution">
    <text evidence="2">The sequence shown here is derived from an EMBL/GenBank/DDBJ whole genome shotgun (WGS) entry which is preliminary data.</text>
</comment>
<dbReference type="AlphaFoldDB" id="A0A5B7CT54"/>
<dbReference type="Proteomes" id="UP000324222">
    <property type="component" value="Unassembled WGS sequence"/>
</dbReference>
<accession>A0A5B7CT54</accession>
<feature type="compositionally biased region" description="Polar residues" evidence="1">
    <location>
        <begin position="1"/>
        <end position="10"/>
    </location>
</feature>
<feature type="compositionally biased region" description="Polar residues" evidence="1">
    <location>
        <begin position="35"/>
        <end position="45"/>
    </location>
</feature>
<evidence type="ECO:0000313" key="2">
    <source>
        <dbReference type="EMBL" id="MPC11824.1"/>
    </source>
</evidence>